<protein>
    <submittedName>
        <fullName evidence="1">Uncharacterized protein</fullName>
    </submittedName>
</protein>
<accession>A0ABN7S9C8</accession>
<dbReference type="Proteomes" id="UP000681526">
    <property type="component" value="Unassembled WGS sequence"/>
</dbReference>
<evidence type="ECO:0000313" key="1">
    <source>
        <dbReference type="EMBL" id="CAG5093099.1"/>
    </source>
</evidence>
<gene>
    <name evidence="1" type="primary">txxe 3709</name>
    <name evidence="1" type="ORF">TXXE_19255</name>
</gene>
<dbReference type="EMBL" id="CAJRAY010000100">
    <property type="protein sequence ID" value="CAG5093099.1"/>
    <property type="molecule type" value="Genomic_DNA"/>
</dbReference>
<comment type="caution">
    <text evidence="1">The sequence shown here is derived from an EMBL/GenBank/DDBJ whole genome shotgun (WGS) entry which is preliminary data.</text>
</comment>
<evidence type="ECO:0000313" key="2">
    <source>
        <dbReference type="Proteomes" id="UP000681526"/>
    </source>
</evidence>
<organism evidence="1 2">
    <name type="scientific">Thermobacillus xylanilyticus</name>
    <dbReference type="NCBI Taxonomy" id="76633"/>
    <lineage>
        <taxon>Bacteria</taxon>
        <taxon>Bacillati</taxon>
        <taxon>Bacillota</taxon>
        <taxon>Bacilli</taxon>
        <taxon>Bacillales</taxon>
        <taxon>Paenibacillaceae</taxon>
        <taxon>Thermobacillus</taxon>
    </lineage>
</organism>
<reference evidence="1 2" key="1">
    <citation type="submission" date="2021-04" db="EMBL/GenBank/DDBJ databases">
        <authorList>
            <person name="Rakotoarivonina H."/>
        </authorList>
    </citation>
    <scope>NUCLEOTIDE SEQUENCE [LARGE SCALE GENOMIC DNA]</scope>
    <source>
        <strain evidence="1 2">XE</strain>
    </source>
</reference>
<proteinExistence type="predicted"/>
<name>A0ABN7S9C8_THEXY</name>
<sequence>MFQVNSYLLKPGCKVTDLDDLVQNPQNYFVEITDSKSLGAIRHKLNFKYLDGAICLQYYDQVLMDYRYWDSIDMLWASILDLVDDVLQKGEGREYFPDQPVKLGLKPAHKNWLIFSIEDSRTSRFLLPRNEFLLALVQGAEQFFNVMIHGFGLAGKYACELEKLKRLKDELQ</sequence>
<keyword evidence="2" id="KW-1185">Reference proteome</keyword>
<dbReference type="RefSeq" id="WP_213486874.1">
    <property type="nucleotide sequence ID" value="NZ_CAJRAY010000100.1"/>
</dbReference>